<evidence type="ECO:0000256" key="4">
    <source>
        <dbReference type="ARBA" id="ARBA00022827"/>
    </source>
</evidence>
<dbReference type="InterPro" id="IPR040131">
    <property type="entry name" value="MnmG_N"/>
</dbReference>
<name>A0A5S6PZE1_TRIMR</name>
<evidence type="ECO:0000256" key="3">
    <source>
        <dbReference type="ARBA" id="ARBA00022630"/>
    </source>
</evidence>
<comment type="similarity">
    <text evidence="2">Belongs to the MnmG family.</text>
</comment>
<dbReference type="InterPro" id="IPR002218">
    <property type="entry name" value="MnmG-rel"/>
</dbReference>
<feature type="domain" description="tRNA uridine 5-carboxymethylaminomethyl modification enzyme C-terminal subdomain" evidence="5">
    <location>
        <begin position="558"/>
        <end position="628"/>
    </location>
</feature>
<dbReference type="PROSITE" id="PS01280">
    <property type="entry name" value="GIDA_1"/>
    <property type="match status" value="1"/>
</dbReference>
<accession>A0A5S6PZE1</accession>
<organism evidence="6 7">
    <name type="scientific">Trichuris muris</name>
    <name type="common">Mouse whipworm</name>
    <dbReference type="NCBI Taxonomy" id="70415"/>
    <lineage>
        <taxon>Eukaryota</taxon>
        <taxon>Metazoa</taxon>
        <taxon>Ecdysozoa</taxon>
        <taxon>Nematoda</taxon>
        <taxon>Enoplea</taxon>
        <taxon>Dorylaimia</taxon>
        <taxon>Trichinellida</taxon>
        <taxon>Trichuridae</taxon>
        <taxon>Trichuris</taxon>
    </lineage>
</organism>
<dbReference type="NCBIfam" id="TIGR00136">
    <property type="entry name" value="mnmG_gidA"/>
    <property type="match status" value="1"/>
</dbReference>
<dbReference type="WBParaSite" id="TMUE_0000000328.1">
    <property type="protein sequence ID" value="TMUE_0000000328.1"/>
    <property type="gene ID" value="WBGene00296269"/>
</dbReference>
<dbReference type="FunFam" id="3.50.50.60:FF:000082">
    <property type="entry name" value="protein MTO1 homolog, mitochondrial isoform X1"/>
    <property type="match status" value="1"/>
</dbReference>
<dbReference type="Proteomes" id="UP000046395">
    <property type="component" value="Unassembled WGS sequence"/>
</dbReference>
<dbReference type="InterPro" id="IPR020595">
    <property type="entry name" value="MnmG-rel_CS"/>
</dbReference>
<dbReference type="SMART" id="SM01228">
    <property type="entry name" value="GIDA_assoc_3"/>
    <property type="match status" value="1"/>
</dbReference>
<evidence type="ECO:0000256" key="2">
    <source>
        <dbReference type="ARBA" id="ARBA00007653"/>
    </source>
</evidence>
<evidence type="ECO:0000259" key="5">
    <source>
        <dbReference type="SMART" id="SM01228"/>
    </source>
</evidence>
<dbReference type="PANTHER" id="PTHR11806">
    <property type="entry name" value="GLUCOSE INHIBITED DIVISION PROTEIN A"/>
    <property type="match status" value="1"/>
</dbReference>
<dbReference type="GO" id="GO:0005829">
    <property type="term" value="C:cytosol"/>
    <property type="evidence" value="ECO:0007669"/>
    <property type="project" value="TreeGrafter"/>
</dbReference>
<proteinExistence type="inferred from homology"/>
<dbReference type="STRING" id="70415.A0A5S6PZE1"/>
<dbReference type="Gene3D" id="3.50.50.60">
    <property type="entry name" value="FAD/NAD(P)-binding domain"/>
    <property type="match status" value="2"/>
</dbReference>
<sequence>MRQLARLMQVTSWDVVVVGGGHAGCEAAAASSRMGCRTLLVTPHFEKVGEMSCNPSFGGIGKGHLMREVDALDGLCSRICDLSGCNYHVLNRSHGPAVWGHRAQIDRKLYKKHMQQELLGTQNLSIEEALVEDLKIDMVDCCPTVSGVLLSDGNLRPCRSVVIATGTFLSGEIFLGLETWPAGRIGESASYGLSASLRQLGARLSRLRTGTPPRLVGSTVDTSGMEPFPGDSSPVPFSFMNKRVWLDPSLQLPCHLTGTNEEVGRLVKQYIHLNRHVQEEVNGPRYCPSLESKVLRFQRPSHQVWIEPEGFDSELVYPNGISMTFPVDIQERIVRCIPGLENAKLARPGYGVQYDYVDPRQLKASLETKFMNGLFLCGQINGTTGYEEAAAQGIIAGINAASLALGKDAIVLDRTTSYIGVMIDDLTSVGTSEPYRMFTSRAEFRIHLRPDNADIRLTGRGYQQGCVSRERYLSFSQMFADVQQMTGALRSIVRSRRQWQHLMPDENFGTKPVGHYSAFEVLSIFKVPLQRLMETFPSELPLLCTEVKELERRIRLDSQYEFVLRSDQSRIEELQRDYSLRLQDDIDYDKLNISADCTEKLQLHRPQTIGAAQRIPGITPSALVQLMIYSKKASVARNAKSGQSTQVNEVVKSLQLNE</sequence>
<dbReference type="InterPro" id="IPR004416">
    <property type="entry name" value="MnmG"/>
</dbReference>
<dbReference type="PANTHER" id="PTHR11806:SF0">
    <property type="entry name" value="PROTEIN MTO1 HOMOLOG, MITOCHONDRIAL"/>
    <property type="match status" value="1"/>
</dbReference>
<dbReference type="Pfam" id="PF13932">
    <property type="entry name" value="SAM_GIDA_C"/>
    <property type="match status" value="1"/>
</dbReference>
<dbReference type="InterPro" id="IPR044920">
    <property type="entry name" value="MnmG_C_subdom_sf"/>
</dbReference>
<protein>
    <submittedName>
        <fullName evidence="7">Protein MTO1 homolog, mitochondrial</fullName>
    </submittedName>
</protein>
<evidence type="ECO:0000313" key="7">
    <source>
        <dbReference type="WBParaSite" id="TMUE_0000000328.1"/>
    </source>
</evidence>
<dbReference type="SUPFAM" id="SSF51905">
    <property type="entry name" value="FAD/NAD(P)-binding domain"/>
    <property type="match status" value="1"/>
</dbReference>
<dbReference type="PROSITE" id="PS01281">
    <property type="entry name" value="GIDA_2"/>
    <property type="match status" value="1"/>
</dbReference>
<reference evidence="7" key="1">
    <citation type="submission" date="2019-12" db="UniProtKB">
        <authorList>
            <consortium name="WormBaseParasite"/>
        </authorList>
    </citation>
    <scope>IDENTIFICATION</scope>
</reference>
<keyword evidence="3" id="KW-0285">Flavoprotein</keyword>
<comment type="cofactor">
    <cofactor evidence="1">
        <name>FAD</name>
        <dbReference type="ChEBI" id="CHEBI:57692"/>
    </cofactor>
</comment>
<dbReference type="InterPro" id="IPR026904">
    <property type="entry name" value="MnmG_C"/>
</dbReference>
<dbReference type="InterPro" id="IPR047001">
    <property type="entry name" value="MnmG_C_subdom"/>
</dbReference>
<dbReference type="GO" id="GO:0030488">
    <property type="term" value="P:tRNA methylation"/>
    <property type="evidence" value="ECO:0007669"/>
    <property type="project" value="TreeGrafter"/>
</dbReference>
<dbReference type="FunFam" id="1.10.150.570:FF:000001">
    <property type="entry name" value="tRNA uridine 5-carboxymethylaminomethyl modification enzyme MnmG"/>
    <property type="match status" value="1"/>
</dbReference>
<dbReference type="GO" id="GO:0005739">
    <property type="term" value="C:mitochondrion"/>
    <property type="evidence" value="ECO:0007669"/>
    <property type="project" value="GOC"/>
</dbReference>
<dbReference type="AlphaFoldDB" id="A0A5S6PZE1"/>
<keyword evidence="4" id="KW-0274">FAD</keyword>
<evidence type="ECO:0000256" key="1">
    <source>
        <dbReference type="ARBA" id="ARBA00001974"/>
    </source>
</evidence>
<dbReference type="FunFam" id="3.50.50.60:FF:000002">
    <property type="entry name" value="tRNA uridine 5-carboxymethylaminomethyl modification enzyme MnmG"/>
    <property type="match status" value="1"/>
</dbReference>
<dbReference type="Pfam" id="PF01134">
    <property type="entry name" value="GIDA"/>
    <property type="match status" value="1"/>
</dbReference>
<dbReference type="PRINTS" id="PR00411">
    <property type="entry name" value="PNDRDTASEI"/>
</dbReference>
<dbReference type="Gene3D" id="1.10.150.570">
    <property type="entry name" value="GidA associated domain, C-terminal subdomain"/>
    <property type="match status" value="1"/>
</dbReference>
<keyword evidence="6" id="KW-1185">Reference proteome</keyword>
<dbReference type="GO" id="GO:0070899">
    <property type="term" value="P:mitochondrial tRNA wobble uridine modification"/>
    <property type="evidence" value="ECO:0007669"/>
    <property type="project" value="UniProtKB-ARBA"/>
</dbReference>
<dbReference type="GO" id="GO:0050660">
    <property type="term" value="F:flavin adenine dinucleotide binding"/>
    <property type="evidence" value="ECO:0007669"/>
    <property type="project" value="InterPro"/>
</dbReference>
<dbReference type="InterPro" id="IPR036188">
    <property type="entry name" value="FAD/NAD-bd_sf"/>
</dbReference>
<evidence type="ECO:0000313" key="6">
    <source>
        <dbReference type="Proteomes" id="UP000046395"/>
    </source>
</evidence>